<gene>
    <name evidence="3" type="ORF">GWO68_11125</name>
</gene>
<dbReference type="CDD" id="cd00146">
    <property type="entry name" value="PKD"/>
    <property type="match status" value="1"/>
</dbReference>
<dbReference type="InterPro" id="IPR015943">
    <property type="entry name" value="WD40/YVTN_repeat-like_dom_sf"/>
</dbReference>
<dbReference type="Gene3D" id="2.60.40.10">
    <property type="entry name" value="Immunoglobulins"/>
    <property type="match status" value="3"/>
</dbReference>
<name>A0A6B2HA50_9BACT</name>
<dbReference type="SUPFAM" id="SSF75011">
    <property type="entry name" value="3-carboxy-cis,cis-mucoante lactonizing enzyme"/>
    <property type="match status" value="1"/>
</dbReference>
<dbReference type="Pfam" id="PF18911">
    <property type="entry name" value="PKD_4"/>
    <property type="match status" value="1"/>
</dbReference>
<keyword evidence="1" id="KW-0732">Signal</keyword>
<protein>
    <recommendedName>
        <fullName evidence="2">PKD domain-containing protein</fullName>
    </recommendedName>
</protein>
<dbReference type="InterPro" id="IPR013783">
    <property type="entry name" value="Ig-like_fold"/>
</dbReference>
<dbReference type="AlphaFoldDB" id="A0A6B2HA50"/>
<dbReference type="InterPro" id="IPR022409">
    <property type="entry name" value="PKD/Chitinase_dom"/>
</dbReference>
<reference evidence="3 4" key="1">
    <citation type="submission" date="2020-01" db="EMBL/GenBank/DDBJ databases">
        <authorList>
            <person name="Kim M.K."/>
        </authorList>
    </citation>
    <scope>NUCLEOTIDE SEQUENCE [LARGE SCALE GENOMIC DNA]</scope>
    <source>
        <strain evidence="3 4">BT213</strain>
    </source>
</reference>
<evidence type="ECO:0000256" key="1">
    <source>
        <dbReference type="SAM" id="SignalP"/>
    </source>
</evidence>
<feature type="signal peptide" evidence="1">
    <location>
        <begin position="1"/>
        <end position="31"/>
    </location>
</feature>
<dbReference type="Pfam" id="PF13585">
    <property type="entry name" value="CHU_C"/>
    <property type="match status" value="1"/>
</dbReference>
<dbReference type="SUPFAM" id="SSF49299">
    <property type="entry name" value="PKD domain"/>
    <property type="match status" value="2"/>
</dbReference>
<evidence type="ECO:0000313" key="4">
    <source>
        <dbReference type="Proteomes" id="UP000478546"/>
    </source>
</evidence>
<keyword evidence="4" id="KW-1185">Reference proteome</keyword>
<dbReference type="EMBL" id="JAAEAA010000013">
    <property type="protein sequence ID" value="NDK56472.1"/>
    <property type="molecule type" value="Genomic_DNA"/>
</dbReference>
<comment type="caution">
    <text evidence="3">The sequence shown here is derived from an EMBL/GenBank/DDBJ whole genome shotgun (WGS) entry which is preliminary data.</text>
</comment>
<evidence type="ECO:0000259" key="2">
    <source>
        <dbReference type="PROSITE" id="PS50093"/>
    </source>
</evidence>
<accession>A0A6B2HA50</accession>
<proteinExistence type="predicted"/>
<dbReference type="RefSeq" id="WP_162346532.1">
    <property type="nucleotide sequence ID" value="NZ_JAAEAA010000013.1"/>
</dbReference>
<feature type="chain" id="PRO_5025492701" description="PKD domain-containing protein" evidence="1">
    <location>
        <begin position="32"/>
        <end position="912"/>
    </location>
</feature>
<dbReference type="PROSITE" id="PS50093">
    <property type="entry name" value="PKD"/>
    <property type="match status" value="1"/>
</dbReference>
<dbReference type="SMART" id="SM00089">
    <property type="entry name" value="PKD"/>
    <property type="match status" value="2"/>
</dbReference>
<organism evidence="3 4">
    <name type="scientific">Pontibacter fetidus</name>
    <dbReference type="NCBI Taxonomy" id="2700082"/>
    <lineage>
        <taxon>Bacteria</taxon>
        <taxon>Pseudomonadati</taxon>
        <taxon>Bacteroidota</taxon>
        <taxon>Cytophagia</taxon>
        <taxon>Cytophagales</taxon>
        <taxon>Hymenobacteraceae</taxon>
        <taxon>Pontibacter</taxon>
    </lineage>
</organism>
<dbReference type="InterPro" id="IPR000601">
    <property type="entry name" value="PKD_dom"/>
</dbReference>
<sequence length="912" mass="99083">MTCGGKLSVCSKVAAFLVCFLVSGSFSGVQAQRNKASHVWYFGDKAGLDFNVNPPAVLTNSAMNAFEGTASIADANGKLLFYTDGTTVWNNQHQVMRNGSGLMGSANSAQSCIIVPKPGSQKLFYLFTTDATGRGNGLRYATIDMTEPGGDVVDKNKLLYTPTSEKLTAVLQQNKRDIWVMSHQHGTHTFRSFLVTSSGVGPANEFNLLGGIFPPASEATDAIGCMKFSPDGTKLAVTHRATNTVRLFGFNNENSSIIPFPIAPFAGSLNPGSSPYGVEFSPDNSKLYVSTDAGTKIYQYDLSSNDFATINASKTLIGQANLDPTNPPTNFVGGSLQLAPDGKIYFARPASAHLGVISNPNEKGTASLYIDTAVYLEGRKSMMGLPAFIQSNFTYTYDVSFDINCFGEPSNFAFDAPTSDNPTFMEWNFGDPASGAANTANTLNASHHFSAPGNYTVTFTRHIGNKQETYTITVKILAPPVVDLGPDRWVCPGTEVTLDATTPNATYKWSNGSTSASITTTTPGTYWVDVTIAECTTRDEVKVSNYSLPTVNLGANRELCEGETIELNAFNEGATYLWQDGSTNSTFTVTKAGTYSVEVTSKDGCKKSDEITIVYNPLPIVNLGPDRDICANTTTTLDATQPGMTYKWSTGATSPTITIATAGEYWVTLTSSKGCSATDIIRINHLPLPIVNLGPDETLCSGDTKLLTATFPNSTYLWQDGSTNPTFVVTEAGKYWVDVTNEFGCVVRDEIWLPYLTRPAIALGNDTTLCYGDTLVIGTELPGNIRYEWQDGSTDAFFKVTKPGTYKLKAFNQHCEADDEITVRFKDCIGGLFIPNVITPNGDGLNDVFFIHGLKEDDWELVLYNRWGKEIQRIKNYKNDWAPRSGTTGMFYYLLQHPTTGRSYKGWLEALQ</sequence>
<feature type="domain" description="PKD" evidence="2">
    <location>
        <begin position="414"/>
        <end position="460"/>
    </location>
</feature>
<evidence type="ECO:0000313" key="3">
    <source>
        <dbReference type="EMBL" id="NDK56472.1"/>
    </source>
</evidence>
<dbReference type="Gene3D" id="2.130.10.10">
    <property type="entry name" value="YVTN repeat-like/Quinoprotein amine dehydrogenase"/>
    <property type="match status" value="1"/>
</dbReference>
<dbReference type="Proteomes" id="UP000478546">
    <property type="component" value="Unassembled WGS sequence"/>
</dbReference>
<dbReference type="InterPro" id="IPR035986">
    <property type="entry name" value="PKD_dom_sf"/>
</dbReference>